<feature type="transmembrane region" description="Helical" evidence="6">
    <location>
        <begin position="407"/>
        <end position="427"/>
    </location>
</feature>
<dbReference type="OrthoDB" id="2985014at2759"/>
<evidence type="ECO:0000256" key="4">
    <source>
        <dbReference type="ARBA" id="ARBA00022989"/>
    </source>
</evidence>
<dbReference type="Proteomes" id="UP000807353">
    <property type="component" value="Unassembled WGS sequence"/>
</dbReference>
<evidence type="ECO:0000256" key="6">
    <source>
        <dbReference type="SAM" id="Phobius"/>
    </source>
</evidence>
<dbReference type="PROSITE" id="PS50850">
    <property type="entry name" value="MFS"/>
    <property type="match status" value="1"/>
</dbReference>
<keyword evidence="9" id="KW-1185">Reference proteome</keyword>
<dbReference type="FunFam" id="1.20.1250.20:FF:000013">
    <property type="entry name" value="MFS general substrate transporter"/>
    <property type="match status" value="1"/>
</dbReference>
<keyword evidence="3 6" id="KW-0812">Transmembrane</keyword>
<feature type="transmembrane region" description="Helical" evidence="6">
    <location>
        <begin position="349"/>
        <end position="369"/>
    </location>
</feature>
<evidence type="ECO:0000256" key="1">
    <source>
        <dbReference type="ARBA" id="ARBA00004141"/>
    </source>
</evidence>
<comment type="subcellular location">
    <subcellularLocation>
        <location evidence="1">Membrane</location>
        <topology evidence="1">Multi-pass membrane protein</topology>
    </subcellularLocation>
</comment>
<evidence type="ECO:0000313" key="8">
    <source>
        <dbReference type="EMBL" id="KAF9462596.1"/>
    </source>
</evidence>
<dbReference type="GO" id="GO:0016020">
    <property type="term" value="C:membrane"/>
    <property type="evidence" value="ECO:0007669"/>
    <property type="project" value="UniProtKB-SubCell"/>
</dbReference>
<dbReference type="FunFam" id="1.20.1250.20:FF:000057">
    <property type="entry name" value="MFS general substrate transporter"/>
    <property type="match status" value="1"/>
</dbReference>
<dbReference type="InterPro" id="IPR020846">
    <property type="entry name" value="MFS_dom"/>
</dbReference>
<proteinExistence type="predicted"/>
<feature type="transmembrane region" description="Helical" evidence="6">
    <location>
        <begin position="197"/>
        <end position="219"/>
    </location>
</feature>
<feature type="transmembrane region" description="Helical" evidence="6">
    <location>
        <begin position="471"/>
        <end position="489"/>
    </location>
</feature>
<feature type="transmembrane region" description="Helical" evidence="6">
    <location>
        <begin position="163"/>
        <end position="185"/>
    </location>
</feature>
<keyword evidence="4 6" id="KW-1133">Transmembrane helix</keyword>
<keyword evidence="2" id="KW-0813">Transport</keyword>
<dbReference type="InterPro" id="IPR011701">
    <property type="entry name" value="MFS"/>
</dbReference>
<accession>A0A9P5Y6J1</accession>
<evidence type="ECO:0000256" key="2">
    <source>
        <dbReference type="ARBA" id="ARBA00022448"/>
    </source>
</evidence>
<protein>
    <submittedName>
        <fullName evidence="8">MFS general substrate transporter</fullName>
    </submittedName>
</protein>
<feature type="transmembrane region" description="Helical" evidence="6">
    <location>
        <begin position="104"/>
        <end position="125"/>
    </location>
</feature>
<feature type="domain" description="Major facilitator superfamily (MFS) profile" evidence="7">
    <location>
        <begin position="70"/>
        <end position="494"/>
    </location>
</feature>
<feature type="transmembrane region" description="Helical" evidence="6">
    <location>
        <begin position="137"/>
        <end position="157"/>
    </location>
</feature>
<evidence type="ECO:0000256" key="5">
    <source>
        <dbReference type="ARBA" id="ARBA00023136"/>
    </source>
</evidence>
<dbReference type="Gene3D" id="1.20.1250.20">
    <property type="entry name" value="MFS general substrate transporter like domains"/>
    <property type="match status" value="2"/>
</dbReference>
<evidence type="ECO:0000259" key="7">
    <source>
        <dbReference type="PROSITE" id="PS50850"/>
    </source>
</evidence>
<evidence type="ECO:0000313" key="9">
    <source>
        <dbReference type="Proteomes" id="UP000807353"/>
    </source>
</evidence>
<dbReference type="PANTHER" id="PTHR43791">
    <property type="entry name" value="PERMEASE-RELATED"/>
    <property type="match status" value="1"/>
</dbReference>
<gene>
    <name evidence="8" type="ORF">BDZ94DRAFT_1260793</name>
</gene>
<feature type="transmembrane region" description="Helical" evidence="6">
    <location>
        <begin position="439"/>
        <end position="459"/>
    </location>
</feature>
<feature type="transmembrane region" description="Helical" evidence="6">
    <location>
        <begin position="381"/>
        <end position="401"/>
    </location>
</feature>
<keyword evidence="5 6" id="KW-0472">Membrane</keyword>
<dbReference type="PANTHER" id="PTHR43791:SF6">
    <property type="entry name" value="TRANSPORTER, PUTATIVE (AFU_ORTHOLOGUE AFUA_1G16690)-RELATED"/>
    <property type="match status" value="1"/>
</dbReference>
<name>A0A9P5Y6J1_9AGAR</name>
<comment type="caution">
    <text evidence="8">The sequence shown here is derived from an EMBL/GenBank/DDBJ whole genome shotgun (WGS) entry which is preliminary data.</text>
</comment>
<dbReference type="GO" id="GO:0022857">
    <property type="term" value="F:transmembrane transporter activity"/>
    <property type="evidence" value="ECO:0007669"/>
    <property type="project" value="InterPro"/>
</dbReference>
<dbReference type="InterPro" id="IPR036259">
    <property type="entry name" value="MFS_trans_sf"/>
</dbReference>
<dbReference type="AlphaFoldDB" id="A0A9P5Y6J1"/>
<sequence>MADNGPEALNEGNPENRPLLSQQEHSISAGDDGAIGLAARTNVVNRGVEFEGTEARNEIENSLLRKVDRRMSILILIYILNYIDRNNVAAARLRGFEEDLRLEGTQFASILSALYIGYILMQIPSNMFLDYVGKPSIYLPCCMILWGGISFFTGFVTRFSEALFARFLLGFVEAAFFPGALFLISKWYKRNELSQRIALLSCGNLVSNAFGSLIASAILDGLDGVLNYAAWRWLFFVEGALTIFVAIWAIYILPDFPDSPSSWLTPNERALAQQRMIEDARPNDAFKSLTSDLGSTIQTRRQASISGFILALSDWKVWWLALSLTSMVVSLSFNAYFPTLSATMGFDTTTTLLLCVPPWAFATIVSLAVSRHSDNTGERCWHITIPLLIGMMGFLIAMSTMNTVIRYFSLFLMAQTYAGFICFLSWTSGTISRPSSKRAVALAFVNSVSSLGNVTGSYVWPTSWGPTYYNSYTICTITGAITVVMCFAFRSHLASLNDMEERKEKRHGEKKGYRYIL</sequence>
<dbReference type="SUPFAM" id="SSF103473">
    <property type="entry name" value="MFS general substrate transporter"/>
    <property type="match status" value="1"/>
</dbReference>
<reference evidence="8" key="1">
    <citation type="submission" date="2020-11" db="EMBL/GenBank/DDBJ databases">
        <authorList>
            <consortium name="DOE Joint Genome Institute"/>
            <person name="Ahrendt S."/>
            <person name="Riley R."/>
            <person name="Andreopoulos W."/>
            <person name="Labutti K."/>
            <person name="Pangilinan J."/>
            <person name="Ruiz-Duenas F.J."/>
            <person name="Barrasa J.M."/>
            <person name="Sanchez-Garcia M."/>
            <person name="Camarero S."/>
            <person name="Miyauchi S."/>
            <person name="Serrano A."/>
            <person name="Linde D."/>
            <person name="Babiker R."/>
            <person name="Drula E."/>
            <person name="Ayuso-Fernandez I."/>
            <person name="Pacheco R."/>
            <person name="Padilla G."/>
            <person name="Ferreira P."/>
            <person name="Barriuso J."/>
            <person name="Kellner H."/>
            <person name="Castanera R."/>
            <person name="Alfaro M."/>
            <person name="Ramirez L."/>
            <person name="Pisabarro A.G."/>
            <person name="Kuo A."/>
            <person name="Tritt A."/>
            <person name="Lipzen A."/>
            <person name="He G."/>
            <person name="Yan M."/>
            <person name="Ng V."/>
            <person name="Cullen D."/>
            <person name="Martin F."/>
            <person name="Rosso M.-N."/>
            <person name="Henrissat B."/>
            <person name="Hibbett D."/>
            <person name="Martinez A.T."/>
            <person name="Grigoriev I.V."/>
        </authorList>
    </citation>
    <scope>NUCLEOTIDE SEQUENCE</scope>
    <source>
        <strain evidence="8">CBS 247.69</strain>
    </source>
</reference>
<dbReference type="EMBL" id="MU150270">
    <property type="protein sequence ID" value="KAF9462596.1"/>
    <property type="molecule type" value="Genomic_DNA"/>
</dbReference>
<dbReference type="Pfam" id="PF07690">
    <property type="entry name" value="MFS_1"/>
    <property type="match status" value="1"/>
</dbReference>
<feature type="transmembrane region" description="Helical" evidence="6">
    <location>
        <begin position="231"/>
        <end position="253"/>
    </location>
</feature>
<feature type="transmembrane region" description="Helical" evidence="6">
    <location>
        <begin position="317"/>
        <end position="337"/>
    </location>
</feature>
<organism evidence="8 9">
    <name type="scientific">Collybia nuda</name>
    <dbReference type="NCBI Taxonomy" id="64659"/>
    <lineage>
        <taxon>Eukaryota</taxon>
        <taxon>Fungi</taxon>
        <taxon>Dikarya</taxon>
        <taxon>Basidiomycota</taxon>
        <taxon>Agaricomycotina</taxon>
        <taxon>Agaricomycetes</taxon>
        <taxon>Agaricomycetidae</taxon>
        <taxon>Agaricales</taxon>
        <taxon>Tricholomatineae</taxon>
        <taxon>Clitocybaceae</taxon>
        <taxon>Collybia</taxon>
    </lineage>
</organism>
<evidence type="ECO:0000256" key="3">
    <source>
        <dbReference type="ARBA" id="ARBA00022692"/>
    </source>
</evidence>